<sequence>MNRYHQRITLFALLFVGVISLVILSSNSKTVGENLHFLDNLTHTPIVINKPEDQTQNSNNEIIGETKSETKGESDEEKKPEDIMDPCTVINPLNRGFIDLRGISAFGNEGKPLPLGAKGYDSGVNFTLGICSTPMKKIHEPSELQDDIDSSKIGGYYKDPKTGLYVSIGEFNTSPVFRGRKLTLTYENGSYCNLVDSKTGLKVKKSTIITLVCDREMLSKAAVSYIGNVNECDYMFEVRSHHVCPTAAKANNMNAVWIFLLIVIATIVGYFSGGILYRQMKAKKVGI</sequence>
<accession>A0ACA9YBP0</accession>
<dbReference type="EMBL" id="CALSDN010000009">
    <property type="protein sequence ID" value="CAH6722288.1"/>
    <property type="molecule type" value="Genomic_DNA"/>
</dbReference>
<evidence type="ECO:0000313" key="2">
    <source>
        <dbReference type="Proteomes" id="UP001152531"/>
    </source>
</evidence>
<dbReference type="Proteomes" id="UP001152531">
    <property type="component" value="Unassembled WGS sequence"/>
</dbReference>
<comment type="caution">
    <text evidence="1">The sequence shown here is derived from an EMBL/GenBank/DDBJ whole genome shotgun (WGS) entry which is preliminary data.</text>
</comment>
<protein>
    <submittedName>
        <fullName evidence="1">Uncharacterized protein</fullName>
    </submittedName>
</protein>
<name>A0ACA9YBP0_9ASCO</name>
<keyword evidence="2" id="KW-1185">Reference proteome</keyword>
<proteinExistence type="predicted"/>
<evidence type="ECO:0000313" key="1">
    <source>
        <dbReference type="EMBL" id="CAH6722288.1"/>
    </source>
</evidence>
<reference evidence="1" key="1">
    <citation type="submission" date="2022-06" db="EMBL/GenBank/DDBJ databases">
        <authorList>
            <person name="Legras J.-L."/>
            <person name="Devillers H."/>
            <person name="Grondin C."/>
        </authorList>
    </citation>
    <scope>NUCLEOTIDE SEQUENCE</scope>
    <source>
        <strain evidence="1">CLIB 1444</strain>
    </source>
</reference>
<organism evidence="1 2">
    <name type="scientific">[Candida] jaroonii</name>
    <dbReference type="NCBI Taxonomy" id="467808"/>
    <lineage>
        <taxon>Eukaryota</taxon>
        <taxon>Fungi</taxon>
        <taxon>Dikarya</taxon>
        <taxon>Ascomycota</taxon>
        <taxon>Saccharomycotina</taxon>
        <taxon>Pichiomycetes</taxon>
        <taxon>Debaryomycetaceae</taxon>
        <taxon>Yamadazyma</taxon>
    </lineage>
</organism>
<gene>
    <name evidence="1" type="ORF">CLIB1444_09S00254</name>
</gene>